<keyword evidence="5 13" id="KW-0732">Signal</keyword>
<feature type="signal peptide" evidence="13">
    <location>
        <begin position="1"/>
        <end position="20"/>
    </location>
</feature>
<feature type="region of interest" description="Disordered" evidence="11">
    <location>
        <begin position="1325"/>
        <end position="1346"/>
    </location>
</feature>
<dbReference type="SMART" id="SM00303">
    <property type="entry name" value="GPS"/>
    <property type="match status" value="1"/>
</dbReference>
<feature type="transmembrane region" description="Helical" evidence="12">
    <location>
        <begin position="1247"/>
        <end position="1270"/>
    </location>
</feature>
<dbReference type="Gene3D" id="1.25.40.610">
    <property type="match status" value="1"/>
</dbReference>
<dbReference type="Pfam" id="PF00047">
    <property type="entry name" value="ig"/>
    <property type="match status" value="1"/>
</dbReference>
<evidence type="ECO:0000256" key="3">
    <source>
        <dbReference type="ARBA" id="ARBA00022475"/>
    </source>
</evidence>
<dbReference type="PROSITE" id="PS50221">
    <property type="entry name" value="GAIN_B"/>
    <property type="match status" value="1"/>
</dbReference>
<dbReference type="FunFam" id="1.20.1070.10:FF:000058">
    <property type="entry name" value="Adhesion G protein-coupled receptor F5"/>
    <property type="match status" value="1"/>
</dbReference>
<feature type="transmembrane region" description="Helical" evidence="12">
    <location>
        <begin position="1172"/>
        <end position="1200"/>
    </location>
</feature>
<evidence type="ECO:0000256" key="11">
    <source>
        <dbReference type="SAM" id="MobiDB-lite"/>
    </source>
</evidence>
<evidence type="ECO:0000259" key="14">
    <source>
        <dbReference type="PROSITE" id="PS50024"/>
    </source>
</evidence>
<dbReference type="InterPro" id="IPR008078">
    <property type="entry name" value="GPCR_2_Ig-hepta-like_rcpt"/>
</dbReference>
<dbReference type="GO" id="GO:0071073">
    <property type="term" value="P:positive regulation of phospholipid biosynthetic process"/>
    <property type="evidence" value="ECO:0007669"/>
    <property type="project" value="Ensembl"/>
</dbReference>
<evidence type="ECO:0000256" key="8">
    <source>
        <dbReference type="ARBA" id="ARBA00023157"/>
    </source>
</evidence>
<dbReference type="SUPFAM" id="SSF82671">
    <property type="entry name" value="SEA domain"/>
    <property type="match status" value="1"/>
</dbReference>
<dbReference type="GO" id="GO:0042593">
    <property type="term" value="P:glucose homeostasis"/>
    <property type="evidence" value="ECO:0007669"/>
    <property type="project" value="Ensembl"/>
</dbReference>
<evidence type="ECO:0000256" key="7">
    <source>
        <dbReference type="ARBA" id="ARBA00023136"/>
    </source>
</evidence>
<dbReference type="GO" id="GO:0009986">
    <property type="term" value="C:cell surface"/>
    <property type="evidence" value="ECO:0007669"/>
    <property type="project" value="Ensembl"/>
</dbReference>
<dbReference type="Proteomes" id="UP000694426">
    <property type="component" value="Unplaced"/>
</dbReference>
<protein>
    <submittedName>
        <fullName evidence="18">Adhesion G protein-coupled receptor F5</fullName>
    </submittedName>
</protein>
<reference evidence="18" key="1">
    <citation type="submission" date="2025-08" db="UniProtKB">
        <authorList>
            <consortium name="Ensembl"/>
        </authorList>
    </citation>
    <scope>IDENTIFICATION</scope>
</reference>
<comment type="subcellular location">
    <subcellularLocation>
        <location evidence="1">Cell membrane</location>
        <topology evidence="1">Multi-pass membrane protein</topology>
    </subcellularLocation>
</comment>
<feature type="domain" description="Ig-like" evidence="17">
    <location>
        <begin position="486"/>
        <end position="579"/>
    </location>
</feature>
<evidence type="ECO:0000259" key="16">
    <source>
        <dbReference type="PROSITE" id="PS50261"/>
    </source>
</evidence>
<dbReference type="GO" id="GO:0031410">
    <property type="term" value="C:cytoplasmic vesicle"/>
    <property type="evidence" value="ECO:0007669"/>
    <property type="project" value="Ensembl"/>
</dbReference>
<dbReference type="GO" id="GO:0043129">
    <property type="term" value="P:surfactant homeostasis"/>
    <property type="evidence" value="ECO:0007669"/>
    <property type="project" value="Ensembl"/>
</dbReference>
<feature type="transmembrane region" description="Helical" evidence="12">
    <location>
        <begin position="1130"/>
        <end position="1152"/>
    </location>
</feature>
<dbReference type="SMART" id="SM00200">
    <property type="entry name" value="SEA"/>
    <property type="match status" value="1"/>
</dbReference>
<dbReference type="InterPro" id="IPR003599">
    <property type="entry name" value="Ig_sub"/>
</dbReference>
<feature type="domain" description="SEA" evidence="14">
    <location>
        <begin position="176"/>
        <end position="300"/>
    </location>
</feature>
<evidence type="ECO:0000256" key="4">
    <source>
        <dbReference type="ARBA" id="ARBA00022692"/>
    </source>
</evidence>
<dbReference type="GO" id="GO:0003094">
    <property type="term" value="P:glomerular filtration"/>
    <property type="evidence" value="ECO:0007669"/>
    <property type="project" value="Ensembl"/>
</dbReference>
<dbReference type="InterPro" id="IPR000832">
    <property type="entry name" value="GPCR_2_secretin-like"/>
</dbReference>
<sequence>MPSLLTAALHCLFLLVPACCHTPQASNFDPITQYAIDSELGGESGENVHSELQRQKPNVLLFYHPPLEYTVDIEIILTNPDFFSLVTQYYKCHNLQISTNISDLEMSISSINITAVCPPSGENVSCCYCEDGVYNDSKACPPVTLPSKQSCGYIKDMPFYRIHCEPEPYIGDPHRTGEPVDIHMSVTLDQVFSEDLRNSSSELYKKYKDDFEKAFLQSYACLSGFLSVTVTGFRPGSVSVNYEVKARAATFSEIDNSNKLIPKFLDPLYYLIPSSFTTEITNQTNFTVSPVDIFEGDTVTLMCEINAESGNASWYHFNQTISNSSRRLLEAEFTTGISRSTLTITNITMEDSGSYTCVFSNISDHYKLIYKDTQDIAVSSLSVTSYSNDTKISCNSTDIQATSTLLFCCLYKYSPSIRSDWKLNGTIVATGVSTAKNNCIEYELNNSDSLCLAEKLGTVTTYTCEFLSGHGARTSQNIRVTYLRTDYVRISSSVNTSVSEGKGFNLTCEGEVRNYDSIIWEIQSGDKIQTVECASCIRTNKSMATSVLSVNLATQDWNGTYICTFSKKSSNTSANVTVNVIPLPLKQNIWLDPIKTSIECKNKQQFNCCISANTMEDYNVTFVVRERELPLEKEEHGNFLCYLYDYNETECRKQENFNAYYRFVNSMEQEVKSENIQLKLIPEGKTSCSENNVFGEEEDTLIKPCPLLNNTFIRGNEIYKCYKKSWKLEKNNCVSEQINSLLIRAESLVNSPVAKTDLPIFLQQLLNETELQQNVNSSANLAAIVNILHNISAIPADASKSIIKAFFSIVDNIVNGSKMELWEDLNNENAPSSSLLLNSVERFSENLQPVNNTFPNVSTKTLELQGMVVTENRHTDYNKDFNQVGNLSANVLIEKSVNLPPNSTIVSVACSAIGQILPKNHSTYVNSLVVITTLSCKRPQNFYIDMTFQKANLSLTTPKCVYWNFSLNENRGKWDDYGCKPTEKKGNVTCSCNHLTSFSILMSPVKLPASLAAEYITHIGLPISIVSLVVCIIIESLVWKNVTNNTTSYMRHVCILNIATSLLVADIWFIVSASIKEQNTQKEREICIVATFFIHLFYLCGLFWMLSLGLILFYRLVFIFHNTSKTIQKVVAFCLGYGCPFVFAVTTIAVTLPQKNYTRKKHCWLNWNDSKAVLAFIIPALAIVAMNLFITGVVIIKILRPNIGDKTNKQERKTLFQIGKSLAILSPLLGLTWGFGLATIFKDSHEAFHILFALFNALQGFFILVFGTLWDKKITEALLKRNSLSRWSSQQTKSTSLILVTPMFSMGYPLSRTFNNLCGKTGKYTVSSSEPSSSSENTSKSYSLLN</sequence>
<keyword evidence="7 12" id="KW-0472">Membrane</keyword>
<dbReference type="GO" id="GO:0006112">
    <property type="term" value="P:energy reserve metabolic process"/>
    <property type="evidence" value="ECO:0007669"/>
    <property type="project" value="Ensembl"/>
</dbReference>
<gene>
    <name evidence="18" type="primary">ADGRF5</name>
</gene>
<keyword evidence="3" id="KW-1003">Cell membrane</keyword>
<keyword evidence="8" id="KW-1015">Disulfide bond</keyword>
<dbReference type="GO" id="GO:0042116">
    <property type="term" value="P:macrophage activation"/>
    <property type="evidence" value="ECO:0007669"/>
    <property type="project" value="Ensembl"/>
</dbReference>
<dbReference type="InterPro" id="IPR003598">
    <property type="entry name" value="Ig_sub2"/>
</dbReference>
<dbReference type="InterPro" id="IPR013151">
    <property type="entry name" value="Immunoglobulin_dom"/>
</dbReference>
<dbReference type="GeneTree" id="ENSGT00940000154603"/>
<evidence type="ECO:0000313" key="19">
    <source>
        <dbReference type="Proteomes" id="UP000694426"/>
    </source>
</evidence>
<evidence type="ECO:0000256" key="9">
    <source>
        <dbReference type="ARBA" id="ARBA00023180"/>
    </source>
</evidence>
<dbReference type="PROSITE" id="PS50261">
    <property type="entry name" value="G_PROTEIN_RECEP_F2_4"/>
    <property type="match status" value="1"/>
</dbReference>
<evidence type="ECO:0000256" key="12">
    <source>
        <dbReference type="SAM" id="Phobius"/>
    </source>
</evidence>
<proteinExistence type="inferred from homology"/>
<keyword evidence="10" id="KW-0393">Immunoglobulin domain</keyword>
<dbReference type="GO" id="GO:0005886">
    <property type="term" value="C:plasma membrane"/>
    <property type="evidence" value="ECO:0007669"/>
    <property type="project" value="UniProtKB-SubCell"/>
</dbReference>
<dbReference type="GO" id="GO:0008654">
    <property type="term" value="P:phospholipid biosynthetic process"/>
    <property type="evidence" value="ECO:0007669"/>
    <property type="project" value="Ensembl"/>
</dbReference>
<dbReference type="SMART" id="SM00409">
    <property type="entry name" value="IG"/>
    <property type="match status" value="2"/>
</dbReference>
<dbReference type="SUPFAM" id="SSF48726">
    <property type="entry name" value="Immunoglobulin"/>
    <property type="match status" value="2"/>
</dbReference>
<dbReference type="InterPro" id="IPR057244">
    <property type="entry name" value="GAIN_B"/>
</dbReference>
<evidence type="ECO:0000256" key="1">
    <source>
        <dbReference type="ARBA" id="ARBA00004651"/>
    </source>
</evidence>
<feature type="transmembrane region" description="Helical" evidence="12">
    <location>
        <begin position="1055"/>
        <end position="1075"/>
    </location>
</feature>
<feature type="domain" description="GAIN-B" evidence="15">
    <location>
        <begin position="853"/>
        <end position="1008"/>
    </location>
</feature>
<dbReference type="PANTHER" id="PTHR45813:SF4">
    <property type="entry name" value="ADHESION G PROTEIN-COUPLED RECEPTOR F5"/>
    <property type="match status" value="1"/>
</dbReference>
<evidence type="ECO:0000256" key="5">
    <source>
        <dbReference type="ARBA" id="ARBA00022729"/>
    </source>
</evidence>
<feature type="compositionally biased region" description="Low complexity" evidence="11">
    <location>
        <begin position="1327"/>
        <end position="1346"/>
    </location>
</feature>
<dbReference type="Pfam" id="PF13927">
    <property type="entry name" value="Ig_3"/>
    <property type="match status" value="1"/>
</dbReference>
<comment type="similarity">
    <text evidence="2">Belongs to the G-protein coupled receptor 2 family. Adhesion G-protein coupled receptor (ADGR) subfamily.</text>
</comment>
<dbReference type="PROSITE" id="PS50835">
    <property type="entry name" value="IG_LIKE"/>
    <property type="match status" value="2"/>
</dbReference>
<evidence type="ECO:0000256" key="6">
    <source>
        <dbReference type="ARBA" id="ARBA00022989"/>
    </source>
</evidence>
<dbReference type="Pfam" id="PF16489">
    <property type="entry name" value="GAIN"/>
    <property type="match status" value="1"/>
</dbReference>
<evidence type="ECO:0000256" key="2">
    <source>
        <dbReference type="ARBA" id="ARBA00007343"/>
    </source>
</evidence>
<organism evidence="18 19">
    <name type="scientific">Anser brachyrhynchus</name>
    <name type="common">Pink-footed goose</name>
    <dbReference type="NCBI Taxonomy" id="132585"/>
    <lineage>
        <taxon>Eukaryota</taxon>
        <taxon>Metazoa</taxon>
        <taxon>Chordata</taxon>
        <taxon>Craniata</taxon>
        <taxon>Vertebrata</taxon>
        <taxon>Euteleostomi</taxon>
        <taxon>Archelosauria</taxon>
        <taxon>Archosauria</taxon>
        <taxon>Dinosauria</taxon>
        <taxon>Saurischia</taxon>
        <taxon>Theropoda</taxon>
        <taxon>Coelurosauria</taxon>
        <taxon>Aves</taxon>
        <taxon>Neognathae</taxon>
        <taxon>Galloanserae</taxon>
        <taxon>Anseriformes</taxon>
        <taxon>Anatidae</taxon>
        <taxon>Anserinae</taxon>
        <taxon>Anser</taxon>
    </lineage>
</organism>
<evidence type="ECO:0000313" key="18">
    <source>
        <dbReference type="Ensembl" id="ENSABRP00000002803.1"/>
    </source>
</evidence>
<evidence type="ECO:0000259" key="15">
    <source>
        <dbReference type="PROSITE" id="PS50221"/>
    </source>
</evidence>
<dbReference type="InterPro" id="IPR017981">
    <property type="entry name" value="GPCR_2-like_7TM"/>
</dbReference>
<dbReference type="Pfam" id="PF01825">
    <property type="entry name" value="GPS"/>
    <property type="match status" value="1"/>
</dbReference>
<evidence type="ECO:0000259" key="17">
    <source>
        <dbReference type="PROSITE" id="PS50835"/>
    </source>
</evidence>
<dbReference type="InterPro" id="IPR051587">
    <property type="entry name" value="Adhesion_GPCR"/>
</dbReference>
<feature type="domain" description="G-protein coupled receptors family 2 profile 2" evidence="16">
    <location>
        <begin position="1013"/>
        <end position="1271"/>
    </location>
</feature>
<dbReference type="InterPro" id="IPR046338">
    <property type="entry name" value="GAIN_dom_sf"/>
</dbReference>
<dbReference type="InterPro" id="IPR000203">
    <property type="entry name" value="GPS"/>
</dbReference>
<dbReference type="PROSITE" id="PS50024">
    <property type="entry name" value="SEA"/>
    <property type="match status" value="1"/>
</dbReference>
<keyword evidence="9" id="KW-0325">Glycoprotein</keyword>
<feature type="transmembrane region" description="Helical" evidence="12">
    <location>
        <begin position="1221"/>
        <end position="1241"/>
    </location>
</feature>
<feature type="transmembrane region" description="Helical" evidence="12">
    <location>
        <begin position="1095"/>
        <end position="1118"/>
    </location>
</feature>
<dbReference type="GO" id="GO:0048821">
    <property type="term" value="P:erythrocyte development"/>
    <property type="evidence" value="ECO:0007669"/>
    <property type="project" value="Ensembl"/>
</dbReference>
<dbReference type="PANTHER" id="PTHR45813">
    <property type="entry name" value="IG-LIKE DOMAIN-CONTAINING PROTEIN"/>
    <property type="match status" value="1"/>
</dbReference>
<dbReference type="GO" id="GO:0043031">
    <property type="term" value="P:negative regulation of macrophage activation"/>
    <property type="evidence" value="ECO:0007669"/>
    <property type="project" value="Ensembl"/>
</dbReference>
<feature type="chain" id="PRO_5034544758" evidence="13">
    <location>
        <begin position="21"/>
        <end position="1346"/>
    </location>
</feature>
<reference evidence="18" key="2">
    <citation type="submission" date="2025-09" db="UniProtKB">
        <authorList>
            <consortium name="Ensembl"/>
        </authorList>
    </citation>
    <scope>IDENTIFICATION</scope>
</reference>
<dbReference type="CDD" id="cd00096">
    <property type="entry name" value="Ig"/>
    <property type="match status" value="1"/>
</dbReference>
<dbReference type="InterPro" id="IPR036364">
    <property type="entry name" value="SEA_dom_sf"/>
</dbReference>
<dbReference type="Gene3D" id="2.60.40.10">
    <property type="entry name" value="Immunoglobulins"/>
    <property type="match status" value="2"/>
</dbReference>
<dbReference type="PRINTS" id="PR01695">
    <property type="entry name" value="IGHEPTARCPTR"/>
</dbReference>
<dbReference type="InterPro" id="IPR000082">
    <property type="entry name" value="SEA_dom"/>
</dbReference>
<accession>A0A8B9BE01</accession>
<dbReference type="GO" id="GO:0045177">
    <property type="term" value="C:apical part of cell"/>
    <property type="evidence" value="ECO:0007669"/>
    <property type="project" value="Ensembl"/>
</dbReference>
<dbReference type="InterPro" id="IPR007110">
    <property type="entry name" value="Ig-like_dom"/>
</dbReference>
<dbReference type="InterPro" id="IPR013783">
    <property type="entry name" value="Ig-like_fold"/>
</dbReference>
<dbReference type="Gene3D" id="1.20.1070.10">
    <property type="entry name" value="Rhodopsin 7-helix transmembrane proteins"/>
    <property type="match status" value="1"/>
</dbReference>
<dbReference type="GO" id="GO:0007189">
    <property type="term" value="P:adenylate cyclase-activating G protein-coupled receptor signaling pathway"/>
    <property type="evidence" value="ECO:0007669"/>
    <property type="project" value="TreeGrafter"/>
</dbReference>
<evidence type="ECO:0000256" key="10">
    <source>
        <dbReference type="ARBA" id="ARBA00023319"/>
    </source>
</evidence>
<keyword evidence="19" id="KW-1185">Reference proteome</keyword>
<keyword evidence="4 12" id="KW-0812">Transmembrane</keyword>
<dbReference type="GO" id="GO:0007166">
    <property type="term" value="P:cell surface receptor signaling pathway"/>
    <property type="evidence" value="ECO:0007669"/>
    <property type="project" value="InterPro"/>
</dbReference>
<dbReference type="Pfam" id="PF00002">
    <property type="entry name" value="7tm_2"/>
    <property type="match status" value="1"/>
</dbReference>
<feature type="domain" description="Ig-like" evidence="17">
    <location>
        <begin position="273"/>
        <end position="384"/>
    </location>
</feature>
<name>A0A8B9BE01_9AVES</name>
<dbReference type="GO" id="GO:0061626">
    <property type="term" value="P:pharyngeal arch artery morphogenesis"/>
    <property type="evidence" value="ECO:0007669"/>
    <property type="project" value="Ensembl"/>
</dbReference>
<dbReference type="SMART" id="SM00408">
    <property type="entry name" value="IGc2"/>
    <property type="match status" value="1"/>
</dbReference>
<dbReference type="InterPro" id="IPR032471">
    <property type="entry name" value="AGRL2-4_GAIN_subdom_A"/>
</dbReference>
<keyword evidence="6 12" id="KW-1133">Transmembrane helix</keyword>
<dbReference type="Ensembl" id="ENSABRT00000004050.1">
    <property type="protein sequence ID" value="ENSABRP00000002803.1"/>
    <property type="gene ID" value="ENSABRG00000002682.1"/>
</dbReference>
<feature type="transmembrane region" description="Helical" evidence="12">
    <location>
        <begin position="1015"/>
        <end position="1034"/>
    </location>
</feature>
<dbReference type="GO" id="GO:0045444">
    <property type="term" value="P:fat cell differentiation"/>
    <property type="evidence" value="ECO:0007669"/>
    <property type="project" value="Ensembl"/>
</dbReference>
<dbReference type="GO" id="GO:0004930">
    <property type="term" value="F:G protein-coupled receptor activity"/>
    <property type="evidence" value="ECO:0007669"/>
    <property type="project" value="InterPro"/>
</dbReference>
<dbReference type="Gene3D" id="2.60.220.50">
    <property type="match status" value="1"/>
</dbReference>
<evidence type="ECO:0000256" key="13">
    <source>
        <dbReference type="SAM" id="SignalP"/>
    </source>
</evidence>
<dbReference type="InterPro" id="IPR036179">
    <property type="entry name" value="Ig-like_dom_sf"/>
</dbReference>